<evidence type="ECO:0000256" key="1">
    <source>
        <dbReference type="ARBA" id="ARBA00022448"/>
    </source>
</evidence>
<dbReference type="RefSeq" id="WP_132089781.1">
    <property type="nucleotide sequence ID" value="NZ_JANKAQ010000003.1"/>
</dbReference>
<dbReference type="InterPro" id="IPR019554">
    <property type="entry name" value="Soluble_ligand-bd"/>
</dbReference>
<dbReference type="GO" id="GO:0009055">
    <property type="term" value="F:electron transfer activity"/>
    <property type="evidence" value="ECO:0007669"/>
    <property type="project" value="InterPro"/>
</dbReference>
<organism evidence="9 10">
    <name type="scientific">Frisingicoccus caecimuris</name>
    <dbReference type="NCBI Taxonomy" id="1796636"/>
    <lineage>
        <taxon>Bacteria</taxon>
        <taxon>Bacillati</taxon>
        <taxon>Bacillota</taxon>
        <taxon>Clostridia</taxon>
        <taxon>Lachnospirales</taxon>
        <taxon>Lachnospiraceae</taxon>
        <taxon>Frisingicoccus</taxon>
    </lineage>
</organism>
<dbReference type="InterPro" id="IPR017896">
    <property type="entry name" value="4Fe4S_Fe-S-bd"/>
</dbReference>
<dbReference type="Proteomes" id="UP000295711">
    <property type="component" value="Unassembled WGS sequence"/>
</dbReference>
<dbReference type="SUPFAM" id="SSF51230">
    <property type="entry name" value="Single hybrid motif"/>
    <property type="match status" value="1"/>
</dbReference>
<keyword evidence="2" id="KW-0004">4Fe-4S</keyword>
<dbReference type="GO" id="GO:0051539">
    <property type="term" value="F:4 iron, 4 sulfur cluster binding"/>
    <property type="evidence" value="ECO:0007669"/>
    <property type="project" value="UniProtKB-KW"/>
</dbReference>
<dbReference type="Gene3D" id="3.40.50.11540">
    <property type="entry name" value="NADH-ubiquinone oxidoreductase 51kDa subunit"/>
    <property type="match status" value="1"/>
</dbReference>
<dbReference type="PIRSF" id="PIRSF036408">
    <property type="entry name" value="PduS_prd"/>
    <property type="match status" value="1"/>
</dbReference>
<dbReference type="SUPFAM" id="SSF142019">
    <property type="entry name" value="Nqo1 FMN-binding domain-like"/>
    <property type="match status" value="1"/>
</dbReference>
<evidence type="ECO:0000256" key="2">
    <source>
        <dbReference type="ARBA" id="ARBA00022485"/>
    </source>
</evidence>
<dbReference type="InterPro" id="IPR010208">
    <property type="entry name" value="Ion_transpt_RnfC/RsxC"/>
</dbReference>
<keyword evidence="4" id="KW-0677">Repeat</keyword>
<keyword evidence="1" id="KW-0813">Transport</keyword>
<dbReference type="PANTHER" id="PTHR43034">
    <property type="entry name" value="ION-TRANSLOCATING OXIDOREDUCTASE COMPLEX SUBUNIT C"/>
    <property type="match status" value="1"/>
</dbReference>
<keyword evidence="5" id="KW-0249">Electron transport</keyword>
<dbReference type="EMBL" id="SLXA01000003">
    <property type="protein sequence ID" value="TCO85461.1"/>
    <property type="molecule type" value="Genomic_DNA"/>
</dbReference>
<evidence type="ECO:0000259" key="8">
    <source>
        <dbReference type="PROSITE" id="PS51379"/>
    </source>
</evidence>
<dbReference type="OrthoDB" id="9767754at2"/>
<dbReference type="PROSITE" id="PS00198">
    <property type="entry name" value="4FE4S_FER_1"/>
    <property type="match status" value="1"/>
</dbReference>
<keyword evidence="3" id="KW-0479">Metal-binding</keyword>
<dbReference type="AlphaFoldDB" id="A0A4R2LJB7"/>
<dbReference type="Pfam" id="PF13534">
    <property type="entry name" value="Fer4_17"/>
    <property type="match status" value="1"/>
</dbReference>
<dbReference type="GO" id="GO:0016020">
    <property type="term" value="C:membrane"/>
    <property type="evidence" value="ECO:0007669"/>
    <property type="project" value="InterPro"/>
</dbReference>
<dbReference type="SUPFAM" id="SSF46548">
    <property type="entry name" value="alpha-helical ferredoxin"/>
    <property type="match status" value="1"/>
</dbReference>
<dbReference type="InterPro" id="IPR017054">
    <property type="entry name" value="PduS"/>
</dbReference>
<evidence type="ECO:0000256" key="5">
    <source>
        <dbReference type="ARBA" id="ARBA00022982"/>
    </source>
</evidence>
<dbReference type="Gene3D" id="3.10.20.600">
    <property type="match status" value="1"/>
</dbReference>
<reference evidence="9 10" key="1">
    <citation type="submission" date="2019-03" db="EMBL/GenBank/DDBJ databases">
        <title>Genomic Encyclopedia of Type Strains, Phase IV (KMG-IV): sequencing the most valuable type-strain genomes for metagenomic binning, comparative biology and taxonomic classification.</title>
        <authorList>
            <person name="Goeker M."/>
        </authorList>
    </citation>
    <scope>NUCLEOTIDE SEQUENCE [LARGE SCALE GENOMIC DNA]</scope>
    <source>
        <strain evidence="9 10">DSM 28559</strain>
    </source>
</reference>
<dbReference type="PROSITE" id="PS51379">
    <property type="entry name" value="4FE4S_FER_2"/>
    <property type="match status" value="2"/>
</dbReference>
<feature type="domain" description="4Fe-4S ferredoxin-type" evidence="8">
    <location>
        <begin position="296"/>
        <end position="326"/>
    </location>
</feature>
<dbReference type="Pfam" id="PF10531">
    <property type="entry name" value="SLBB"/>
    <property type="match status" value="1"/>
</dbReference>
<gene>
    <name evidence="9" type="ORF">EV212_103183</name>
</gene>
<dbReference type="SUPFAM" id="SSF142984">
    <property type="entry name" value="Nqo1 middle domain-like"/>
    <property type="match status" value="1"/>
</dbReference>
<accession>A0A4R2LJB7</accession>
<dbReference type="InterPro" id="IPR017900">
    <property type="entry name" value="4Fe4S_Fe_S_CS"/>
</dbReference>
<feature type="domain" description="4Fe-4S ferredoxin-type" evidence="8">
    <location>
        <begin position="245"/>
        <end position="276"/>
    </location>
</feature>
<proteinExistence type="predicted"/>
<dbReference type="Pfam" id="PF01512">
    <property type="entry name" value="Complex1_51K"/>
    <property type="match status" value="1"/>
</dbReference>
<evidence type="ECO:0000313" key="10">
    <source>
        <dbReference type="Proteomes" id="UP000295711"/>
    </source>
</evidence>
<name>A0A4R2LJB7_9FIRM</name>
<dbReference type="Pfam" id="PF13375">
    <property type="entry name" value="RnfC_N"/>
    <property type="match status" value="1"/>
</dbReference>
<sequence length="450" mass="48875">MDLLNCIKEAGIVGCGGAGFPTHVKYAGGPVEYLIVNGAECEPLLRTDRYIMKHLGDRVISAVEAVGEMLGAKECRIALKKTYTEEIKALEKVLKDRSSRVKLAKMDSFYPAGDEQTMVYEVTGRVVPPAGIPLDVGCVVSNVATMLGISDAMEGKAFTKKYLTVTGEVKKPTVLHVPVGTSFETCIEMAGGTLKSRYFVVSGGPMMGTRMTMEEAKTAVVTKTTSGILILPEDSSIARKTQISLQHMLNRARSACIQCSYCTQMCPRHLIGHPLQPHKIMRKLSMSGDMKKILNDKDVRNAAICCECGICEEYACPMGLQPKRVNQVLKGALREAGIRYTREETVYTADRNREGRKIPAGRVAARVGVMPWYDLKIDTCAEGTPDRVEIPVSMHIGAPSEPVVKTGDRVTEGQLIARIPEGAMGANIHASISGKVVAVEKRIIIERTGG</sequence>
<keyword evidence="6" id="KW-0408">Iron</keyword>
<evidence type="ECO:0000256" key="4">
    <source>
        <dbReference type="ARBA" id="ARBA00022737"/>
    </source>
</evidence>
<evidence type="ECO:0000256" key="3">
    <source>
        <dbReference type="ARBA" id="ARBA00022723"/>
    </source>
</evidence>
<dbReference type="InterPro" id="IPR011053">
    <property type="entry name" value="Single_hybrid_motif"/>
</dbReference>
<keyword evidence="10" id="KW-1185">Reference proteome</keyword>
<keyword evidence="7" id="KW-0411">Iron-sulfur</keyword>
<evidence type="ECO:0000256" key="7">
    <source>
        <dbReference type="ARBA" id="ARBA00023014"/>
    </source>
</evidence>
<dbReference type="InterPro" id="IPR037225">
    <property type="entry name" value="Nuo51_FMN-bd_sf"/>
</dbReference>
<dbReference type="InterPro" id="IPR026902">
    <property type="entry name" value="RnfC_N"/>
</dbReference>
<comment type="caution">
    <text evidence="9">The sequence shown here is derived from an EMBL/GenBank/DDBJ whole genome shotgun (WGS) entry which is preliminary data.</text>
</comment>
<dbReference type="InterPro" id="IPR011538">
    <property type="entry name" value="Nuo51_FMN-bd"/>
</dbReference>
<dbReference type="PANTHER" id="PTHR43034:SF2">
    <property type="entry name" value="ION-TRANSLOCATING OXIDOREDUCTASE COMPLEX SUBUNIT C"/>
    <property type="match status" value="1"/>
</dbReference>
<evidence type="ECO:0000256" key="6">
    <source>
        <dbReference type="ARBA" id="ARBA00023004"/>
    </source>
</evidence>
<dbReference type="GO" id="GO:0046872">
    <property type="term" value="F:metal ion binding"/>
    <property type="evidence" value="ECO:0007669"/>
    <property type="project" value="UniProtKB-KW"/>
</dbReference>
<protein>
    <submittedName>
        <fullName evidence="9">Na+-translocating ferredoxin:NAD+ oxidoreductase RnfC subunit</fullName>
    </submittedName>
</protein>
<evidence type="ECO:0000313" key="9">
    <source>
        <dbReference type="EMBL" id="TCO85461.1"/>
    </source>
</evidence>